<evidence type="ECO:0000313" key="1">
    <source>
        <dbReference type="EMBL" id="ETL28122.1"/>
    </source>
</evidence>
<gene>
    <name evidence="1" type="ORF">L916_18457</name>
</gene>
<proteinExistence type="predicted"/>
<accession>W2I3W9</accession>
<name>W2I3W9_PHYNI</name>
<dbReference type="AlphaFoldDB" id="W2I3W9"/>
<organism evidence="1">
    <name type="scientific">Phytophthora nicotianae</name>
    <name type="common">Potato buckeye rot agent</name>
    <name type="synonym">Phytophthora parasitica</name>
    <dbReference type="NCBI Taxonomy" id="4792"/>
    <lineage>
        <taxon>Eukaryota</taxon>
        <taxon>Sar</taxon>
        <taxon>Stramenopiles</taxon>
        <taxon>Oomycota</taxon>
        <taxon>Peronosporomycetes</taxon>
        <taxon>Peronosporales</taxon>
        <taxon>Peronosporaceae</taxon>
        <taxon>Phytophthora</taxon>
    </lineage>
</organism>
<reference evidence="1" key="1">
    <citation type="submission" date="2013-11" db="EMBL/GenBank/DDBJ databases">
        <title>The Genome Sequence of Phytophthora parasitica CJ05E6.</title>
        <authorList>
            <consortium name="The Broad Institute Genomics Platform"/>
            <person name="Russ C."/>
            <person name="Tyler B."/>
            <person name="Panabieres F."/>
            <person name="Shan W."/>
            <person name="Tripathy S."/>
            <person name="Grunwald N."/>
            <person name="Machado M."/>
            <person name="Johnson C.S."/>
            <person name="Arredondo F."/>
            <person name="Hong C."/>
            <person name="Coffey M."/>
            <person name="Young S.K."/>
            <person name="Zeng Q."/>
            <person name="Gargeya S."/>
            <person name="Fitzgerald M."/>
            <person name="Abouelleil A."/>
            <person name="Alvarado L."/>
            <person name="Chapman S.B."/>
            <person name="Gainer-Dewar J."/>
            <person name="Goldberg J."/>
            <person name="Griggs A."/>
            <person name="Gujja S."/>
            <person name="Hansen M."/>
            <person name="Howarth C."/>
            <person name="Imamovic A."/>
            <person name="Ireland A."/>
            <person name="Larimer J."/>
            <person name="McCowan C."/>
            <person name="Murphy C."/>
            <person name="Pearson M."/>
            <person name="Poon T.W."/>
            <person name="Priest M."/>
            <person name="Roberts A."/>
            <person name="Saif S."/>
            <person name="Shea T."/>
            <person name="Sykes S."/>
            <person name="Wortman J."/>
            <person name="Nusbaum C."/>
            <person name="Birren B."/>
        </authorList>
    </citation>
    <scope>NUCLEOTIDE SEQUENCE [LARGE SCALE GENOMIC DNA]</scope>
    <source>
        <strain evidence="1">CJ05E6</strain>
    </source>
</reference>
<protein>
    <submittedName>
        <fullName evidence="1">Uncharacterized protein</fullName>
    </submittedName>
</protein>
<sequence>MDHRRRSSSGVMDLREGVACRHAETVDNKDDVVSSKGHVTDPTALNTHPIDLIITKEPDPGR</sequence>
<dbReference type="EMBL" id="KI675822">
    <property type="protein sequence ID" value="ETL28122.1"/>
    <property type="molecule type" value="Genomic_DNA"/>
</dbReference>
<dbReference type="VEuPathDB" id="FungiDB:PPTG_21649"/>
<dbReference type="Proteomes" id="UP000053864">
    <property type="component" value="Unassembled WGS sequence"/>
</dbReference>